<keyword evidence="1" id="KW-1133">Transmembrane helix</keyword>
<evidence type="ECO:0000256" key="1">
    <source>
        <dbReference type="SAM" id="Phobius"/>
    </source>
</evidence>
<keyword evidence="1" id="KW-0472">Membrane</keyword>
<dbReference type="RefSeq" id="WP_104433657.1">
    <property type="nucleotide sequence ID" value="NZ_PTJA01000001.1"/>
</dbReference>
<dbReference type="Pfam" id="PF13787">
    <property type="entry name" value="HXXEE"/>
    <property type="match status" value="1"/>
</dbReference>
<dbReference type="OrthoDB" id="5195477at2"/>
<feature type="transmembrane region" description="Helical" evidence="1">
    <location>
        <begin position="111"/>
        <end position="129"/>
    </location>
</feature>
<evidence type="ECO:0000313" key="2">
    <source>
        <dbReference type="EMBL" id="PPK83141.1"/>
    </source>
</evidence>
<feature type="transmembrane region" description="Helical" evidence="1">
    <location>
        <begin position="83"/>
        <end position="104"/>
    </location>
</feature>
<accession>A0A2S6HY99</accession>
<keyword evidence="1" id="KW-0812">Transmembrane</keyword>
<name>A0A2S6HY99_9FIRM</name>
<proteinExistence type="predicted"/>
<feature type="transmembrane region" description="Helical" evidence="1">
    <location>
        <begin position="6"/>
        <end position="25"/>
    </location>
</feature>
<dbReference type="Proteomes" id="UP000237749">
    <property type="component" value="Unassembled WGS sequence"/>
</dbReference>
<dbReference type="EMBL" id="PTJA01000001">
    <property type="protein sequence ID" value="PPK83141.1"/>
    <property type="molecule type" value="Genomic_DNA"/>
</dbReference>
<reference evidence="2 3" key="1">
    <citation type="submission" date="2018-02" db="EMBL/GenBank/DDBJ databases">
        <title>Genomic Encyclopedia of Archaeal and Bacterial Type Strains, Phase II (KMG-II): from individual species to whole genera.</title>
        <authorList>
            <person name="Goeker M."/>
        </authorList>
    </citation>
    <scope>NUCLEOTIDE SEQUENCE [LARGE SCALE GENOMIC DNA]</scope>
    <source>
        <strain evidence="2 3">DSM 3808</strain>
    </source>
</reference>
<keyword evidence="3" id="KW-1185">Reference proteome</keyword>
<protein>
    <submittedName>
        <fullName evidence="2">Uncharacterized protein with HXXEE motif</fullName>
    </submittedName>
</protein>
<feature type="transmembrane region" description="Helical" evidence="1">
    <location>
        <begin position="55"/>
        <end position="77"/>
    </location>
</feature>
<dbReference type="InterPro" id="IPR025671">
    <property type="entry name" value="HXXEE"/>
</dbReference>
<gene>
    <name evidence="2" type="ORF">BXY41_101204</name>
</gene>
<sequence>MNDINAMVWLFPILFMFHDFEEIIFMQSWISKNRNYLDHRFPALSKKLSSHFDQITTSAFALGVAEEFIIISIITVVSYVTNWYILWTGLLITFALHLVIHCIQALVLRKYVPAIITSIICLPICIYIISNVVKLFPLNDVILYSVLSFVFMVINLIMIHRAMEVFSKWSAQ</sequence>
<organism evidence="2 3">
    <name type="scientific">Lacrimispora xylanisolvens</name>
    <dbReference type="NCBI Taxonomy" id="384636"/>
    <lineage>
        <taxon>Bacteria</taxon>
        <taxon>Bacillati</taxon>
        <taxon>Bacillota</taxon>
        <taxon>Clostridia</taxon>
        <taxon>Lachnospirales</taxon>
        <taxon>Lachnospiraceae</taxon>
        <taxon>Lacrimispora</taxon>
    </lineage>
</organism>
<comment type="caution">
    <text evidence="2">The sequence shown here is derived from an EMBL/GenBank/DDBJ whole genome shotgun (WGS) entry which is preliminary data.</text>
</comment>
<dbReference type="AlphaFoldDB" id="A0A2S6HY99"/>
<feature type="transmembrane region" description="Helical" evidence="1">
    <location>
        <begin position="141"/>
        <end position="159"/>
    </location>
</feature>
<evidence type="ECO:0000313" key="3">
    <source>
        <dbReference type="Proteomes" id="UP000237749"/>
    </source>
</evidence>